<dbReference type="AlphaFoldDB" id="A0A1I0MV62"/>
<dbReference type="OrthoDB" id="9779910at2"/>
<keyword evidence="4" id="KW-1185">Reference proteome</keyword>
<evidence type="ECO:0000256" key="1">
    <source>
        <dbReference type="ARBA" id="ARBA00008007"/>
    </source>
</evidence>
<dbReference type="CDD" id="cd06223">
    <property type="entry name" value="PRTases_typeI"/>
    <property type="match status" value="1"/>
</dbReference>
<evidence type="ECO:0000313" key="4">
    <source>
        <dbReference type="Proteomes" id="UP000199437"/>
    </source>
</evidence>
<dbReference type="Proteomes" id="UP000199437">
    <property type="component" value="Unassembled WGS sequence"/>
</dbReference>
<proteinExistence type="inferred from homology"/>
<sequence length="230" mass="26129">MELKEYFADFVSLFFPAICVGCDSPLPKGTQHICPSCQYNLPKTNNHKAEIAAFREKFDGIVSVAHVLVYCNFHKRGLVQKLLHELKYNNCPELGEMLGRWYAHELLLNGFAEEFDLVVPVPLHPSRLKQRGYNQSMAVSRGVAEVFKLPIAEEYLIRTKKSSTMTKMNKVERILNMQQSYRMMMPERLKDQRVLLIDDVLTTGSTLIACAEQLHLAKPKSVSILTLAAA</sequence>
<dbReference type="STRING" id="1267423.SAMN05216290_0731"/>
<reference evidence="4" key="1">
    <citation type="submission" date="2016-10" db="EMBL/GenBank/DDBJ databases">
        <authorList>
            <person name="Varghese N."/>
            <person name="Submissions S."/>
        </authorList>
    </citation>
    <scope>NUCLEOTIDE SEQUENCE [LARGE SCALE GENOMIC DNA]</scope>
    <source>
        <strain evidence="4">CGMCC 1.12402</strain>
    </source>
</reference>
<organism evidence="3 4">
    <name type="scientific">Roseivirga pacifica</name>
    <dbReference type="NCBI Taxonomy" id="1267423"/>
    <lineage>
        <taxon>Bacteria</taxon>
        <taxon>Pseudomonadati</taxon>
        <taxon>Bacteroidota</taxon>
        <taxon>Cytophagia</taxon>
        <taxon>Cytophagales</taxon>
        <taxon>Roseivirgaceae</taxon>
        <taxon>Roseivirga</taxon>
    </lineage>
</organism>
<gene>
    <name evidence="3" type="ORF">SAMN05216290_0731</name>
</gene>
<dbReference type="PANTHER" id="PTHR47505:SF1">
    <property type="entry name" value="DNA UTILIZATION PROTEIN YHGH"/>
    <property type="match status" value="1"/>
</dbReference>
<evidence type="ECO:0000313" key="3">
    <source>
        <dbReference type="EMBL" id="SEV92679.1"/>
    </source>
</evidence>
<dbReference type="InterPro" id="IPR051910">
    <property type="entry name" value="ComF/GntX_DNA_util-trans"/>
</dbReference>
<dbReference type="InterPro" id="IPR029057">
    <property type="entry name" value="PRTase-like"/>
</dbReference>
<dbReference type="GeneID" id="99985471"/>
<dbReference type="PANTHER" id="PTHR47505">
    <property type="entry name" value="DNA UTILIZATION PROTEIN YHGH"/>
    <property type="match status" value="1"/>
</dbReference>
<dbReference type="Gene3D" id="3.40.50.2020">
    <property type="match status" value="1"/>
</dbReference>
<accession>A0A1I0MV62</accession>
<name>A0A1I0MV62_9BACT</name>
<dbReference type="EMBL" id="FOIR01000001">
    <property type="protein sequence ID" value="SEV92679.1"/>
    <property type="molecule type" value="Genomic_DNA"/>
</dbReference>
<dbReference type="RefSeq" id="WP_090257020.1">
    <property type="nucleotide sequence ID" value="NZ_FOIR01000001.1"/>
</dbReference>
<dbReference type="InterPro" id="IPR000836">
    <property type="entry name" value="PRTase_dom"/>
</dbReference>
<protein>
    <submittedName>
        <fullName evidence="3">ComF family protein</fullName>
    </submittedName>
</protein>
<dbReference type="SUPFAM" id="SSF53271">
    <property type="entry name" value="PRTase-like"/>
    <property type="match status" value="1"/>
</dbReference>
<feature type="domain" description="Phosphoribosyltransferase" evidence="2">
    <location>
        <begin position="144"/>
        <end position="229"/>
    </location>
</feature>
<comment type="similarity">
    <text evidence="1">Belongs to the ComF/GntX family.</text>
</comment>
<evidence type="ECO:0000259" key="2">
    <source>
        <dbReference type="Pfam" id="PF00156"/>
    </source>
</evidence>
<dbReference type="Pfam" id="PF00156">
    <property type="entry name" value="Pribosyltran"/>
    <property type="match status" value="1"/>
</dbReference>